<name>X1MQ33_9ZZZZ</name>
<organism evidence="1">
    <name type="scientific">marine sediment metagenome</name>
    <dbReference type="NCBI Taxonomy" id="412755"/>
    <lineage>
        <taxon>unclassified sequences</taxon>
        <taxon>metagenomes</taxon>
        <taxon>ecological metagenomes</taxon>
    </lineage>
</organism>
<reference evidence="1" key="1">
    <citation type="journal article" date="2014" name="Front. Microbiol.">
        <title>High frequency of phylogenetically diverse reductive dehalogenase-homologous genes in deep subseafloor sedimentary metagenomes.</title>
        <authorList>
            <person name="Kawai M."/>
            <person name="Futagami T."/>
            <person name="Toyoda A."/>
            <person name="Takaki Y."/>
            <person name="Nishi S."/>
            <person name="Hori S."/>
            <person name="Arai W."/>
            <person name="Tsubouchi T."/>
            <person name="Morono Y."/>
            <person name="Uchiyama I."/>
            <person name="Ito T."/>
            <person name="Fujiyama A."/>
            <person name="Inagaki F."/>
            <person name="Takami H."/>
        </authorList>
    </citation>
    <scope>NUCLEOTIDE SEQUENCE</scope>
    <source>
        <strain evidence="1">Expedition CK06-06</strain>
    </source>
</reference>
<gene>
    <name evidence="1" type="ORF">S06H3_43660</name>
</gene>
<sequence>MKLEFETFRKKGIEIYEKGACSGCRNTMAAFIANIEKNEDRPELLKGYTLIFGQNVKL</sequence>
<protein>
    <submittedName>
        <fullName evidence="1">Uncharacterized protein</fullName>
    </submittedName>
</protein>
<dbReference type="AlphaFoldDB" id="X1MQ33"/>
<feature type="non-terminal residue" evidence="1">
    <location>
        <position position="58"/>
    </location>
</feature>
<evidence type="ECO:0000313" key="1">
    <source>
        <dbReference type="EMBL" id="GAI33777.1"/>
    </source>
</evidence>
<comment type="caution">
    <text evidence="1">The sequence shown here is derived from an EMBL/GenBank/DDBJ whole genome shotgun (WGS) entry which is preliminary data.</text>
</comment>
<dbReference type="EMBL" id="BARV01027096">
    <property type="protein sequence ID" value="GAI33777.1"/>
    <property type="molecule type" value="Genomic_DNA"/>
</dbReference>
<accession>X1MQ33</accession>
<proteinExistence type="predicted"/>